<evidence type="ECO:0000259" key="2">
    <source>
        <dbReference type="Pfam" id="PF23622"/>
    </source>
</evidence>
<dbReference type="Proteomes" id="UP001497457">
    <property type="component" value="Chromosome 31b"/>
</dbReference>
<evidence type="ECO:0000313" key="3">
    <source>
        <dbReference type="EMBL" id="CAL5031591.1"/>
    </source>
</evidence>
<gene>
    <name evidence="3" type="ORF">URODEC1_LOCUS81778</name>
</gene>
<dbReference type="InterPro" id="IPR036047">
    <property type="entry name" value="F-box-like_dom_sf"/>
</dbReference>
<accession>A0ABC9D5I9</accession>
<keyword evidence="1" id="KW-1133">Transmembrane helix</keyword>
<keyword evidence="1" id="KW-0472">Membrane</keyword>
<reference evidence="3" key="1">
    <citation type="submission" date="2024-10" db="EMBL/GenBank/DDBJ databases">
        <authorList>
            <person name="Ryan C."/>
        </authorList>
    </citation>
    <scope>NUCLEOTIDE SEQUENCE [LARGE SCALE GENOMIC DNA]</scope>
</reference>
<evidence type="ECO:0000256" key="1">
    <source>
        <dbReference type="SAM" id="Phobius"/>
    </source>
</evidence>
<name>A0ABC9D5I9_9POAL</name>
<feature type="domain" description="At1g61320/AtMIF1 LRR" evidence="2">
    <location>
        <begin position="171"/>
        <end position="438"/>
    </location>
</feature>
<dbReference type="SUPFAM" id="SSF52047">
    <property type="entry name" value="RNI-like"/>
    <property type="match status" value="1"/>
</dbReference>
<organism evidence="3 4">
    <name type="scientific">Urochloa decumbens</name>
    <dbReference type="NCBI Taxonomy" id="240449"/>
    <lineage>
        <taxon>Eukaryota</taxon>
        <taxon>Viridiplantae</taxon>
        <taxon>Streptophyta</taxon>
        <taxon>Embryophyta</taxon>
        <taxon>Tracheophyta</taxon>
        <taxon>Spermatophyta</taxon>
        <taxon>Magnoliopsida</taxon>
        <taxon>Liliopsida</taxon>
        <taxon>Poales</taxon>
        <taxon>Poaceae</taxon>
        <taxon>PACMAD clade</taxon>
        <taxon>Panicoideae</taxon>
        <taxon>Panicodae</taxon>
        <taxon>Paniceae</taxon>
        <taxon>Melinidinae</taxon>
        <taxon>Urochloa</taxon>
    </lineage>
</organism>
<sequence>MALNTRQTQQIEEDMISKLMDDVLLLILGKVDLMTLMRVSVLSKRWTHLPWLLTQLSIDIKDFLREPYTDLTVDDHVDKAMLSLTDAARSMLASNRRKCVISRICISFFLTNSYSSEVGHLVNEVIENGMVKDIELTSGVERFPFDVSNKEMTNHADGINGFFARYPNISCHLRTLHLYNATFTETDMHNLIGNTCTQLRYLYLFQCDTGLGKSFRIDAPNSKLSKLEFFSCHSKQVEIVCLPKLELLISGYWSSPYLPLTLGNVPCLKLVEIYCSMESYQGSFKLSELLRHTQINKLTLDFLGQKVWLQPEKYQLRAAFSNLRVLSLAGIFVGFGLLWIIALLEVAPSLEILNIQVYDHICRDEKQRLETFGERTNGPWEVSESTTHLPLKELLLEGFNATEEHIAFIGTIMGRASDLQSVILKEQDCKKCAAISKSSTEYKYPKNEQDQVVVVNKLRNRFSSRAEIIFSDDNTGFQSD</sequence>
<dbReference type="InterPro" id="IPR055357">
    <property type="entry name" value="LRR_At1g61320_AtMIF1"/>
</dbReference>
<dbReference type="PANTHER" id="PTHR35545:SF28">
    <property type="entry name" value="OS07G0645701 PROTEIN"/>
    <property type="match status" value="1"/>
</dbReference>
<protein>
    <recommendedName>
        <fullName evidence="2">At1g61320/AtMIF1 LRR domain-containing protein</fullName>
    </recommendedName>
</protein>
<proteinExistence type="predicted"/>
<dbReference type="Gene3D" id="3.80.10.10">
    <property type="entry name" value="Ribonuclease Inhibitor"/>
    <property type="match status" value="1"/>
</dbReference>
<dbReference type="AlphaFoldDB" id="A0ABC9D5I9"/>
<evidence type="ECO:0000313" key="4">
    <source>
        <dbReference type="Proteomes" id="UP001497457"/>
    </source>
</evidence>
<keyword evidence="1" id="KW-0812">Transmembrane</keyword>
<dbReference type="SUPFAM" id="SSF81383">
    <property type="entry name" value="F-box domain"/>
    <property type="match status" value="1"/>
</dbReference>
<dbReference type="InterPro" id="IPR032675">
    <property type="entry name" value="LRR_dom_sf"/>
</dbReference>
<keyword evidence="4" id="KW-1185">Reference proteome</keyword>
<dbReference type="Gene3D" id="1.20.1280.50">
    <property type="match status" value="1"/>
</dbReference>
<dbReference type="Pfam" id="PF23622">
    <property type="entry name" value="LRR_At1g61320_AtMIF1"/>
    <property type="match status" value="1"/>
</dbReference>
<feature type="transmembrane region" description="Helical" evidence="1">
    <location>
        <begin position="323"/>
        <end position="344"/>
    </location>
</feature>
<dbReference type="EMBL" id="OZ075141">
    <property type="protein sequence ID" value="CAL5031591.1"/>
    <property type="molecule type" value="Genomic_DNA"/>
</dbReference>
<dbReference type="PANTHER" id="PTHR35545">
    <property type="entry name" value="F-BOX DOMAIN-CONTAINING PROTEIN"/>
    <property type="match status" value="1"/>
</dbReference>